<evidence type="ECO:0000259" key="16">
    <source>
        <dbReference type="Pfam" id="PF00535"/>
    </source>
</evidence>
<sequence>MTRRPGTSPTRAGRAGPGLPGARYVPVDGKGALGALPLLALVVGWGAWHLLQLTVWRDSTGPGLGYVWLASFLLLWWLPVCWLERPATVTDSEQQGIDGLRVTVQVPVYNEDAQVLRACLESVFAQSRRVQRVCVVDDGSVDGVTGEPLLYDAERAWFLDQAGRLGIEATWDRTPNRGKRWAQMHVLAEDDADVFATLDSDSVLDEHAVAEGLKPFADPRVQSVAGLVVPLNVRTNVLTRLTTVLYVPFTRGLRSAQSVLGSVLINSGTLAFYRADVVRKHAGVYEREAFRGVPMQMNDDSMLTMYARLEGRTVHQPSAVCFTLVPDRAHHYFRQQLRWMRGTTVRHLWWLRHMPLRSLAFWMPVVEYAHLVLALLLPVVVLVTPELRGQWGPLAQYTLILGCALNYLVSLRLFAIRRTDETLSHQVLMFALSPVAGLWRLMVLRPLYLYAMATCWQIGSWGTRARVEVGVSPAR</sequence>
<evidence type="ECO:0000256" key="2">
    <source>
        <dbReference type="ARBA" id="ARBA00004698"/>
    </source>
</evidence>
<evidence type="ECO:0000256" key="13">
    <source>
        <dbReference type="ARBA" id="ARBA00047709"/>
    </source>
</evidence>
<name>A0ABP7QMZ8_9ACTN</name>
<dbReference type="RefSeq" id="WP_345593581.1">
    <property type="nucleotide sequence ID" value="NZ_BAABCQ010000067.1"/>
</dbReference>
<evidence type="ECO:0000256" key="5">
    <source>
        <dbReference type="ARBA" id="ARBA00022475"/>
    </source>
</evidence>
<keyword evidence="18" id="KW-1185">Reference proteome</keyword>
<evidence type="ECO:0000256" key="14">
    <source>
        <dbReference type="ARBA" id="ARBA00048168"/>
    </source>
</evidence>
<evidence type="ECO:0000256" key="3">
    <source>
        <dbReference type="ARBA" id="ARBA00006782"/>
    </source>
</evidence>
<keyword evidence="6" id="KW-0328">Glycosyltransferase</keyword>
<evidence type="ECO:0000313" key="18">
    <source>
        <dbReference type="Proteomes" id="UP001500034"/>
    </source>
</evidence>
<comment type="function">
    <text evidence="9">Glycosaminoglycan synthesis. The hyaluronic acid capsule is involved in the pathogenicity of group A Streptococci; it may be the major virulence determinant.</text>
</comment>
<keyword evidence="15" id="KW-1133">Transmembrane helix</keyword>
<keyword evidence="8 15" id="KW-0472">Membrane</keyword>
<comment type="subcellular location">
    <subcellularLocation>
        <location evidence="1">Cell membrane</location>
    </subcellularLocation>
</comment>
<comment type="pathway">
    <text evidence="2">Glycan biosynthesis; hyaluronan biosynthesis.</text>
</comment>
<organism evidence="17 18">
    <name type="scientific">Streptomyces marokkonensis</name>
    <dbReference type="NCBI Taxonomy" id="324855"/>
    <lineage>
        <taxon>Bacteria</taxon>
        <taxon>Bacillati</taxon>
        <taxon>Actinomycetota</taxon>
        <taxon>Actinomycetes</taxon>
        <taxon>Kitasatosporales</taxon>
        <taxon>Streptomycetaceae</taxon>
        <taxon>Streptomyces</taxon>
    </lineage>
</organism>
<feature type="transmembrane region" description="Helical" evidence="15">
    <location>
        <begin position="394"/>
        <end position="415"/>
    </location>
</feature>
<feature type="transmembrane region" description="Helical" evidence="15">
    <location>
        <begin position="427"/>
        <end position="448"/>
    </location>
</feature>
<accession>A0ABP7QMZ8</accession>
<protein>
    <recommendedName>
        <fullName evidence="10">Hyaluronan synthase</fullName>
        <ecNumber evidence="4">2.4.1.212</ecNumber>
    </recommendedName>
    <alternativeName>
        <fullName evidence="12">Hyaluronate synthase</fullName>
    </alternativeName>
    <alternativeName>
        <fullName evidence="11">Hyaluronic acid synthase</fullName>
    </alternativeName>
</protein>
<gene>
    <name evidence="17" type="ORF">GCM10022384_36640</name>
</gene>
<evidence type="ECO:0000313" key="17">
    <source>
        <dbReference type="EMBL" id="GAA3984927.1"/>
    </source>
</evidence>
<reference evidence="18" key="1">
    <citation type="journal article" date="2019" name="Int. J. Syst. Evol. Microbiol.">
        <title>The Global Catalogue of Microorganisms (GCM) 10K type strain sequencing project: providing services to taxonomists for standard genome sequencing and annotation.</title>
        <authorList>
            <consortium name="The Broad Institute Genomics Platform"/>
            <consortium name="The Broad Institute Genome Sequencing Center for Infectious Disease"/>
            <person name="Wu L."/>
            <person name="Ma J."/>
        </authorList>
    </citation>
    <scope>NUCLEOTIDE SEQUENCE [LARGE SCALE GENOMIC DNA]</scope>
    <source>
        <strain evidence="18">JCM 17027</strain>
    </source>
</reference>
<keyword evidence="15" id="KW-0812">Transmembrane</keyword>
<evidence type="ECO:0000256" key="10">
    <source>
        <dbReference type="ARBA" id="ARBA00040508"/>
    </source>
</evidence>
<keyword evidence="7" id="KW-0808">Transferase</keyword>
<dbReference type="Proteomes" id="UP001500034">
    <property type="component" value="Unassembled WGS sequence"/>
</dbReference>
<evidence type="ECO:0000256" key="6">
    <source>
        <dbReference type="ARBA" id="ARBA00022676"/>
    </source>
</evidence>
<dbReference type="Gene3D" id="3.90.550.10">
    <property type="entry name" value="Spore Coat Polysaccharide Biosynthesis Protein SpsA, Chain A"/>
    <property type="match status" value="1"/>
</dbReference>
<comment type="catalytic activity">
    <reaction evidence="14">
        <text>N-acetyl-beta-D-glucosaminyl-(1-&gt;4)-[hyaluronan](n) + UDP-alpha-D-glucuronate = [hyaluronan](n+1) + UDP + H(+)</text>
        <dbReference type="Rhea" id="RHEA:12528"/>
        <dbReference type="Rhea" id="RHEA-COMP:12585"/>
        <dbReference type="Rhea" id="RHEA-COMP:12587"/>
        <dbReference type="ChEBI" id="CHEBI:15378"/>
        <dbReference type="ChEBI" id="CHEBI:58052"/>
        <dbReference type="ChEBI" id="CHEBI:58223"/>
        <dbReference type="ChEBI" id="CHEBI:132153"/>
        <dbReference type="ChEBI" id="CHEBI:132154"/>
        <dbReference type="EC" id="2.4.1.212"/>
    </reaction>
</comment>
<dbReference type="InterPro" id="IPR029044">
    <property type="entry name" value="Nucleotide-diphossugar_trans"/>
</dbReference>
<dbReference type="InterPro" id="IPR001173">
    <property type="entry name" value="Glyco_trans_2-like"/>
</dbReference>
<evidence type="ECO:0000256" key="7">
    <source>
        <dbReference type="ARBA" id="ARBA00022679"/>
    </source>
</evidence>
<dbReference type="EMBL" id="BAABCQ010000067">
    <property type="protein sequence ID" value="GAA3984927.1"/>
    <property type="molecule type" value="Genomic_DNA"/>
</dbReference>
<evidence type="ECO:0000256" key="15">
    <source>
        <dbReference type="SAM" id="Phobius"/>
    </source>
</evidence>
<keyword evidence="5" id="KW-1003">Cell membrane</keyword>
<feature type="transmembrane region" description="Helical" evidence="15">
    <location>
        <begin position="359"/>
        <end position="382"/>
    </location>
</feature>
<comment type="catalytic activity">
    <reaction evidence="13">
        <text>[hyaluronan](n) + UDP-N-acetyl-alpha-D-glucosamine = N-acetyl-beta-D-glucosaminyl-(1-&gt;4)-[hyaluronan](n) + UDP + H(+)</text>
        <dbReference type="Rhea" id="RHEA:20465"/>
        <dbReference type="Rhea" id="RHEA-COMP:12583"/>
        <dbReference type="Rhea" id="RHEA-COMP:12585"/>
        <dbReference type="ChEBI" id="CHEBI:15378"/>
        <dbReference type="ChEBI" id="CHEBI:57705"/>
        <dbReference type="ChEBI" id="CHEBI:58223"/>
        <dbReference type="ChEBI" id="CHEBI:132153"/>
        <dbReference type="ChEBI" id="CHEBI:132154"/>
        <dbReference type="EC" id="2.4.1.212"/>
    </reaction>
</comment>
<feature type="transmembrane region" description="Helical" evidence="15">
    <location>
        <begin position="63"/>
        <end position="83"/>
    </location>
</feature>
<dbReference type="EC" id="2.4.1.212" evidence="4"/>
<dbReference type="PANTHER" id="PTHR22913:SF12">
    <property type="entry name" value="MANNURONAN SYNTHASE"/>
    <property type="match status" value="1"/>
</dbReference>
<comment type="similarity">
    <text evidence="3">Belongs to the NodC/HAS family.</text>
</comment>
<evidence type="ECO:0000256" key="4">
    <source>
        <dbReference type="ARBA" id="ARBA00012207"/>
    </source>
</evidence>
<dbReference type="Pfam" id="PF00535">
    <property type="entry name" value="Glycos_transf_2"/>
    <property type="match status" value="1"/>
</dbReference>
<comment type="caution">
    <text evidence="17">The sequence shown here is derived from an EMBL/GenBank/DDBJ whole genome shotgun (WGS) entry which is preliminary data.</text>
</comment>
<proteinExistence type="inferred from homology"/>
<evidence type="ECO:0000256" key="12">
    <source>
        <dbReference type="ARBA" id="ARBA00043237"/>
    </source>
</evidence>
<feature type="transmembrane region" description="Helical" evidence="15">
    <location>
        <begin position="32"/>
        <end position="51"/>
    </location>
</feature>
<feature type="domain" description="Glycosyltransferase 2-like" evidence="16">
    <location>
        <begin position="104"/>
        <end position="280"/>
    </location>
</feature>
<evidence type="ECO:0000256" key="8">
    <source>
        <dbReference type="ARBA" id="ARBA00023136"/>
    </source>
</evidence>
<evidence type="ECO:0000256" key="11">
    <source>
        <dbReference type="ARBA" id="ARBA00042148"/>
    </source>
</evidence>
<evidence type="ECO:0000256" key="1">
    <source>
        <dbReference type="ARBA" id="ARBA00004236"/>
    </source>
</evidence>
<dbReference type="PANTHER" id="PTHR22913">
    <property type="entry name" value="HYALURONAN SYNTHASE"/>
    <property type="match status" value="1"/>
</dbReference>
<evidence type="ECO:0000256" key="9">
    <source>
        <dbReference type="ARBA" id="ARBA00037408"/>
    </source>
</evidence>
<dbReference type="SUPFAM" id="SSF53448">
    <property type="entry name" value="Nucleotide-diphospho-sugar transferases"/>
    <property type="match status" value="1"/>
</dbReference>